<reference evidence="2" key="1">
    <citation type="submission" date="2023-05" db="EMBL/GenBank/DDBJ databases">
        <title>Nepenthes gracilis genome sequencing.</title>
        <authorList>
            <person name="Fukushima K."/>
        </authorList>
    </citation>
    <scope>NUCLEOTIDE SEQUENCE</scope>
    <source>
        <strain evidence="2">SING2019-196</strain>
    </source>
</reference>
<keyword evidence="1" id="KW-0812">Transmembrane</keyword>
<accession>A0AAD3TFJ3</accession>
<keyword evidence="3" id="KW-1185">Reference proteome</keyword>
<gene>
    <name evidence="2" type="ORF">Nepgr_030084</name>
</gene>
<dbReference type="Proteomes" id="UP001279734">
    <property type="component" value="Unassembled WGS sequence"/>
</dbReference>
<keyword evidence="1" id="KW-0472">Membrane</keyword>
<proteinExistence type="predicted"/>
<feature type="transmembrane region" description="Helical" evidence="1">
    <location>
        <begin position="201"/>
        <end position="221"/>
    </location>
</feature>
<name>A0AAD3TFJ3_NEPGR</name>
<organism evidence="2 3">
    <name type="scientific">Nepenthes gracilis</name>
    <name type="common">Slender pitcher plant</name>
    <dbReference type="NCBI Taxonomy" id="150966"/>
    <lineage>
        <taxon>Eukaryota</taxon>
        <taxon>Viridiplantae</taxon>
        <taxon>Streptophyta</taxon>
        <taxon>Embryophyta</taxon>
        <taxon>Tracheophyta</taxon>
        <taxon>Spermatophyta</taxon>
        <taxon>Magnoliopsida</taxon>
        <taxon>eudicotyledons</taxon>
        <taxon>Gunneridae</taxon>
        <taxon>Pentapetalae</taxon>
        <taxon>Caryophyllales</taxon>
        <taxon>Nepenthaceae</taxon>
        <taxon>Nepenthes</taxon>
    </lineage>
</organism>
<dbReference type="AlphaFoldDB" id="A0AAD3TFJ3"/>
<sequence>MAYEPWCLLFHLLPFGWLYVGYKADLAAVIAFATTLEVLVMLQAFSLCVEALPRVPMIRCLWSWLHAQSRSGGSFGFVSTAEDGAAGFADPDAVFASASALDMLEVLPAFITDPEVLPVYLYVEGCELCYAELACSVYWTRQYRIVFSCCFSLEWLELNGADLIATTSVMISLPALLALLAPSSIDWLLYMLLAELGYASVRAGVLATAIHSVYLLMWVLVQATQSGMSELPSCTDLKHPISLSLLLRLKRIGAVEDCSVTLGFTAALLVAGHVVRQQKLQNAAVSSGRSSINLPPTVYLHCSALPADDVTLIQTSPGALGAVFE</sequence>
<keyword evidence="1" id="KW-1133">Transmembrane helix</keyword>
<feature type="transmembrane region" description="Helical" evidence="1">
    <location>
        <begin position="26"/>
        <end position="49"/>
    </location>
</feature>
<evidence type="ECO:0000313" key="3">
    <source>
        <dbReference type="Proteomes" id="UP001279734"/>
    </source>
</evidence>
<evidence type="ECO:0000313" key="2">
    <source>
        <dbReference type="EMBL" id="GMH28241.1"/>
    </source>
</evidence>
<comment type="caution">
    <text evidence="2">The sequence shown here is derived from an EMBL/GenBank/DDBJ whole genome shotgun (WGS) entry which is preliminary data.</text>
</comment>
<protein>
    <submittedName>
        <fullName evidence="2">Uncharacterized protein</fullName>
    </submittedName>
</protein>
<dbReference type="EMBL" id="BSYO01000034">
    <property type="protein sequence ID" value="GMH28241.1"/>
    <property type="molecule type" value="Genomic_DNA"/>
</dbReference>
<evidence type="ECO:0000256" key="1">
    <source>
        <dbReference type="SAM" id="Phobius"/>
    </source>
</evidence>